<sequence>MSTAERWLKKLGYKAQKHHKDIYMDGHECKDVMEYQNKFLKVMESLEHLMIQYDMEGKPIYPKLQPGEKVHHAIAHDESGFHMNDQQSISWLAEG</sequence>
<dbReference type="PANTHER" id="PTHR35871">
    <property type="entry name" value="EXPRESSED PROTEIN"/>
    <property type="match status" value="1"/>
</dbReference>
<protein>
    <submittedName>
        <fullName evidence="1">Uncharacterized protein</fullName>
    </submittedName>
</protein>
<evidence type="ECO:0000313" key="2">
    <source>
        <dbReference type="Proteomes" id="UP000054279"/>
    </source>
</evidence>
<dbReference type="EMBL" id="KN837302">
    <property type="protein sequence ID" value="KIJ28597.1"/>
    <property type="molecule type" value="Genomic_DNA"/>
</dbReference>
<keyword evidence="2" id="KW-1185">Reference proteome</keyword>
<evidence type="ECO:0000313" key="1">
    <source>
        <dbReference type="EMBL" id="KIJ28597.1"/>
    </source>
</evidence>
<dbReference type="Proteomes" id="UP000054279">
    <property type="component" value="Unassembled WGS sequence"/>
</dbReference>
<organism evidence="1 2">
    <name type="scientific">Sphaerobolus stellatus (strain SS14)</name>
    <dbReference type="NCBI Taxonomy" id="990650"/>
    <lineage>
        <taxon>Eukaryota</taxon>
        <taxon>Fungi</taxon>
        <taxon>Dikarya</taxon>
        <taxon>Basidiomycota</taxon>
        <taxon>Agaricomycotina</taxon>
        <taxon>Agaricomycetes</taxon>
        <taxon>Phallomycetidae</taxon>
        <taxon>Geastrales</taxon>
        <taxon>Sphaerobolaceae</taxon>
        <taxon>Sphaerobolus</taxon>
    </lineage>
</organism>
<dbReference type="OrthoDB" id="6511194at2759"/>
<proteinExistence type="predicted"/>
<gene>
    <name evidence="1" type="ORF">M422DRAFT_270100</name>
</gene>
<reference evidence="1 2" key="1">
    <citation type="submission" date="2014-06" db="EMBL/GenBank/DDBJ databases">
        <title>Evolutionary Origins and Diversification of the Mycorrhizal Mutualists.</title>
        <authorList>
            <consortium name="DOE Joint Genome Institute"/>
            <consortium name="Mycorrhizal Genomics Consortium"/>
            <person name="Kohler A."/>
            <person name="Kuo A."/>
            <person name="Nagy L.G."/>
            <person name="Floudas D."/>
            <person name="Copeland A."/>
            <person name="Barry K.W."/>
            <person name="Cichocki N."/>
            <person name="Veneault-Fourrey C."/>
            <person name="LaButti K."/>
            <person name="Lindquist E.A."/>
            <person name="Lipzen A."/>
            <person name="Lundell T."/>
            <person name="Morin E."/>
            <person name="Murat C."/>
            <person name="Riley R."/>
            <person name="Ohm R."/>
            <person name="Sun H."/>
            <person name="Tunlid A."/>
            <person name="Henrissat B."/>
            <person name="Grigoriev I.V."/>
            <person name="Hibbett D.S."/>
            <person name="Martin F."/>
        </authorList>
    </citation>
    <scope>NUCLEOTIDE SEQUENCE [LARGE SCALE GENOMIC DNA]</scope>
    <source>
        <strain evidence="1 2">SS14</strain>
    </source>
</reference>
<dbReference type="HOGENOM" id="CLU_184676_0_0_1"/>
<dbReference type="PANTHER" id="PTHR35871:SF1">
    <property type="entry name" value="CXC1-LIKE CYSTEINE CLUSTER ASSOCIATED WITH KDZ TRANSPOSASES DOMAIN-CONTAINING PROTEIN"/>
    <property type="match status" value="1"/>
</dbReference>
<dbReference type="AlphaFoldDB" id="A0A0C9UI29"/>
<accession>A0A0C9UI29</accession>
<name>A0A0C9UI29_SPHS4</name>